<name>A0A1X7KBP2_9BACL</name>
<dbReference type="Pfam" id="PF26079">
    <property type="entry name" value="Baseplate_J_C"/>
    <property type="match status" value="1"/>
</dbReference>
<accession>A0A1X7KBP2</accession>
<feature type="domain" description="Baseplate J-like C-terminal" evidence="3">
    <location>
        <begin position="269"/>
        <end position="359"/>
    </location>
</feature>
<dbReference type="InterPro" id="IPR058530">
    <property type="entry name" value="Baseplate_J-like_C"/>
</dbReference>
<protein>
    <submittedName>
        <fullName evidence="4">Uncharacterized phage protein gp47/JayE</fullName>
    </submittedName>
</protein>
<dbReference type="RefSeq" id="WP_085494465.1">
    <property type="nucleotide sequence ID" value="NZ_FXAZ01000002.1"/>
</dbReference>
<dbReference type="AlphaFoldDB" id="A0A1X7KBP2"/>
<dbReference type="Proteomes" id="UP000193834">
    <property type="component" value="Unassembled WGS sequence"/>
</dbReference>
<evidence type="ECO:0000256" key="1">
    <source>
        <dbReference type="ARBA" id="ARBA00038087"/>
    </source>
</evidence>
<gene>
    <name evidence="4" type="ORF">SAMN06295960_2285</name>
</gene>
<dbReference type="PANTHER" id="PTHR37829">
    <property type="entry name" value="PHAGE-LIKE ELEMENT PBSX PROTEIN XKDT"/>
    <property type="match status" value="1"/>
</dbReference>
<dbReference type="Pfam" id="PF26078">
    <property type="entry name" value="Baseplate_J_M"/>
    <property type="match status" value="1"/>
</dbReference>
<dbReference type="STRING" id="1852522.SAMN06295960_2285"/>
<evidence type="ECO:0000313" key="4">
    <source>
        <dbReference type="EMBL" id="SMG38222.1"/>
    </source>
</evidence>
<keyword evidence="5" id="KW-1185">Reference proteome</keyword>
<dbReference type="PANTHER" id="PTHR37829:SF3">
    <property type="entry name" value="PROTEIN JAYE-RELATED"/>
    <property type="match status" value="1"/>
</dbReference>
<sequence>MTMTYDTLLQRMLSRVPNTIDKREGSIIYDALAPAAMEMAGLYEELEEQMKLSFVTTTSGEYLSLRCAEYGVNREPATAAKRKGYFYGDKKVPVDVPIGSRFAIDELNYVVREKLTVGEYMLECETTGEIGNKLFGAMLPIQYVDKLVRAELGEVLVGGEDEEDDEELRARYYAAVNEQSFGGNIADYKKKLRAQNGVGGVKVFPTWQGGGTVKCTVIGSDYKRPSDVLIQELQNEIDPTQQGTGIGLAPIGHTVTIASVQDGYFYVEVILTLEEGITGPQIQPDVEAAVESYFNELRKSWERESEIVVRIAQIDARILGVSGVKDILDTQMIYNGQSGIRSNVTLGSEDIPILTKVGVIV</sequence>
<feature type="domain" description="Baseplate J-like central" evidence="2">
    <location>
        <begin position="180"/>
        <end position="258"/>
    </location>
</feature>
<comment type="similarity">
    <text evidence="1">Belongs to the Mu gp47/PBSX XkdT family.</text>
</comment>
<dbReference type="EMBL" id="FXAZ01000002">
    <property type="protein sequence ID" value="SMG38222.1"/>
    <property type="molecule type" value="Genomic_DNA"/>
</dbReference>
<proteinExistence type="inferred from homology"/>
<evidence type="ECO:0000259" key="3">
    <source>
        <dbReference type="Pfam" id="PF26079"/>
    </source>
</evidence>
<reference evidence="4 5" key="1">
    <citation type="submission" date="2017-04" db="EMBL/GenBank/DDBJ databases">
        <authorList>
            <person name="Afonso C.L."/>
            <person name="Miller P.J."/>
            <person name="Scott M.A."/>
            <person name="Spackman E."/>
            <person name="Goraichik I."/>
            <person name="Dimitrov K.M."/>
            <person name="Suarez D.L."/>
            <person name="Swayne D.E."/>
        </authorList>
    </citation>
    <scope>NUCLEOTIDE SEQUENCE [LARGE SCALE GENOMIC DNA]</scope>
    <source>
        <strain evidence="4 5">11</strain>
    </source>
</reference>
<evidence type="ECO:0000313" key="5">
    <source>
        <dbReference type="Proteomes" id="UP000193834"/>
    </source>
</evidence>
<dbReference type="InterPro" id="IPR052399">
    <property type="entry name" value="Phage_Baseplate_Assmbl_Protein"/>
</dbReference>
<dbReference type="InterPro" id="IPR058531">
    <property type="entry name" value="Baseplate_J_M"/>
</dbReference>
<dbReference type="OrthoDB" id="2554267at2"/>
<evidence type="ECO:0000259" key="2">
    <source>
        <dbReference type="Pfam" id="PF26078"/>
    </source>
</evidence>
<organism evidence="4 5">
    <name type="scientific">Paenibacillus aquistagni</name>
    <dbReference type="NCBI Taxonomy" id="1852522"/>
    <lineage>
        <taxon>Bacteria</taxon>
        <taxon>Bacillati</taxon>
        <taxon>Bacillota</taxon>
        <taxon>Bacilli</taxon>
        <taxon>Bacillales</taxon>
        <taxon>Paenibacillaceae</taxon>
        <taxon>Paenibacillus</taxon>
    </lineage>
</organism>